<sequence length="407" mass="48285">MRNNIFTKVFTYCFVTAIIWFLYKLFIDLKYTNDIPRVEIVIENRENVEIVTESDTKLELKYILQWTSPTNVPFVYLGKGRQGFIDRNCSFTNCFVTDNESYLGDYTKFDVIAFAGPEVRFMTKQAFFDRLPKRRSPHQKYVFASIESAENYPVCSDSFDGFFNWTWTYRLDSDAQWGYIVIRDSTNKIVGPKKNMHWMKLEDMDPVSENLSIILRNKTKAAAWFISNCYSRSGREIFVQRLQKRLAKYDLGIDIYGECGSMKCPRDRNDECNKLIEKDYYFYLSFENSFAEDYVTEKLLHPLKNNAVPIVYGGANYTRFMPNGIYLNARELGPEKLALKMYELIKDPEMYAGFFKWKNHYSYYGRHESIETNDYCRFCSMLNEEDLVNRTSVYEKFRSWWDPPSRC</sequence>
<dbReference type="RefSeq" id="XP_026487171.2">
    <property type="nucleotide sequence ID" value="XM_026631386.2"/>
</dbReference>
<evidence type="ECO:0000313" key="15">
    <source>
        <dbReference type="Proteomes" id="UP001652626"/>
    </source>
</evidence>
<keyword evidence="9 12" id="KW-0333">Golgi apparatus</keyword>
<evidence type="ECO:0000256" key="2">
    <source>
        <dbReference type="ARBA" id="ARBA00004922"/>
    </source>
</evidence>
<feature type="transmembrane region" description="Helical" evidence="12">
    <location>
        <begin position="9"/>
        <end position="27"/>
    </location>
</feature>
<evidence type="ECO:0000256" key="1">
    <source>
        <dbReference type="ARBA" id="ARBA00004447"/>
    </source>
</evidence>
<dbReference type="OrthoDB" id="427096at2759"/>
<keyword evidence="6 12" id="KW-0812">Transmembrane</keyword>
<evidence type="ECO:0000256" key="10">
    <source>
        <dbReference type="ARBA" id="ARBA00023136"/>
    </source>
</evidence>
<dbReference type="Proteomes" id="UP001652626">
    <property type="component" value="Chromosome 9"/>
</dbReference>
<dbReference type="PANTHER" id="PTHR48438:SF1">
    <property type="entry name" value="ALPHA-(1,3)-FUCOSYLTRANSFERASE C-RELATED"/>
    <property type="match status" value="1"/>
</dbReference>
<dbReference type="Pfam" id="PF17039">
    <property type="entry name" value="Glyco_tran_10_N"/>
    <property type="match status" value="1"/>
</dbReference>
<organism evidence="15 16">
    <name type="scientific">Vanessa tameamea</name>
    <name type="common">Kamehameha butterfly</name>
    <dbReference type="NCBI Taxonomy" id="334116"/>
    <lineage>
        <taxon>Eukaryota</taxon>
        <taxon>Metazoa</taxon>
        <taxon>Ecdysozoa</taxon>
        <taxon>Arthropoda</taxon>
        <taxon>Hexapoda</taxon>
        <taxon>Insecta</taxon>
        <taxon>Pterygota</taxon>
        <taxon>Neoptera</taxon>
        <taxon>Endopterygota</taxon>
        <taxon>Lepidoptera</taxon>
        <taxon>Glossata</taxon>
        <taxon>Ditrysia</taxon>
        <taxon>Papilionoidea</taxon>
        <taxon>Nymphalidae</taxon>
        <taxon>Nymphalinae</taxon>
        <taxon>Vanessa</taxon>
    </lineage>
</organism>
<protein>
    <recommendedName>
        <fullName evidence="12">Fucosyltransferase</fullName>
        <ecNumber evidence="12">2.4.1.-</ecNumber>
    </recommendedName>
</protein>
<dbReference type="InterPro" id="IPR055270">
    <property type="entry name" value="Glyco_tran_10_C"/>
</dbReference>
<feature type="domain" description="Fucosyltransferase N-terminal" evidence="14">
    <location>
        <begin position="61"/>
        <end position="179"/>
    </location>
</feature>
<evidence type="ECO:0000256" key="4">
    <source>
        <dbReference type="ARBA" id="ARBA00022676"/>
    </source>
</evidence>
<evidence type="ECO:0000313" key="16">
    <source>
        <dbReference type="RefSeq" id="XP_026487171.2"/>
    </source>
</evidence>
<evidence type="ECO:0000259" key="14">
    <source>
        <dbReference type="Pfam" id="PF17039"/>
    </source>
</evidence>
<dbReference type="InterPro" id="IPR031481">
    <property type="entry name" value="Glyco_tran_10_N"/>
</dbReference>
<gene>
    <name evidence="16" type="primary">LOC113394173</name>
</gene>
<feature type="domain" description="Fucosyltransferase C-terminal" evidence="13">
    <location>
        <begin position="216"/>
        <end position="400"/>
    </location>
</feature>
<evidence type="ECO:0000256" key="8">
    <source>
        <dbReference type="ARBA" id="ARBA00022989"/>
    </source>
</evidence>
<dbReference type="Pfam" id="PF00852">
    <property type="entry name" value="Glyco_transf_10"/>
    <property type="match status" value="1"/>
</dbReference>
<keyword evidence="11" id="KW-0325">Glycoprotein</keyword>
<proteinExistence type="inferred from homology"/>
<dbReference type="AlphaFoldDB" id="A0A8B8HU49"/>
<dbReference type="PANTHER" id="PTHR48438">
    <property type="entry name" value="ALPHA-(1,3)-FUCOSYLTRANSFERASE C-RELATED"/>
    <property type="match status" value="1"/>
</dbReference>
<dbReference type="InterPro" id="IPR038577">
    <property type="entry name" value="GT10-like_C_sf"/>
</dbReference>
<evidence type="ECO:0000259" key="13">
    <source>
        <dbReference type="Pfam" id="PF00852"/>
    </source>
</evidence>
<evidence type="ECO:0000256" key="12">
    <source>
        <dbReference type="RuleBase" id="RU003832"/>
    </source>
</evidence>
<dbReference type="InterPro" id="IPR001503">
    <property type="entry name" value="Glyco_trans_10"/>
</dbReference>
<keyword evidence="10 12" id="KW-0472">Membrane</keyword>
<comment type="pathway">
    <text evidence="2">Protein modification; protein glycosylation.</text>
</comment>
<evidence type="ECO:0000256" key="6">
    <source>
        <dbReference type="ARBA" id="ARBA00022692"/>
    </source>
</evidence>
<evidence type="ECO:0000256" key="9">
    <source>
        <dbReference type="ARBA" id="ARBA00023034"/>
    </source>
</evidence>
<dbReference type="UniPathway" id="UPA00378"/>
<keyword evidence="7" id="KW-0735">Signal-anchor</keyword>
<name>A0A8B8HU49_VANTA</name>
<accession>A0A8B8HU49</accession>
<dbReference type="Gene3D" id="3.40.50.11660">
    <property type="entry name" value="Glycosyl transferase family 10, C-terminal domain"/>
    <property type="match status" value="1"/>
</dbReference>
<keyword evidence="8 12" id="KW-1133">Transmembrane helix</keyword>
<dbReference type="GO" id="GO:0032580">
    <property type="term" value="C:Golgi cisterna membrane"/>
    <property type="evidence" value="ECO:0007669"/>
    <property type="project" value="UniProtKB-SubCell"/>
</dbReference>
<reference evidence="16" key="1">
    <citation type="submission" date="2025-08" db="UniProtKB">
        <authorList>
            <consortium name="RefSeq"/>
        </authorList>
    </citation>
    <scope>IDENTIFICATION</scope>
    <source>
        <tissue evidence="16">Whole body</tissue>
    </source>
</reference>
<dbReference type="GeneID" id="113394173"/>
<evidence type="ECO:0000256" key="3">
    <source>
        <dbReference type="ARBA" id="ARBA00008919"/>
    </source>
</evidence>
<evidence type="ECO:0000256" key="5">
    <source>
        <dbReference type="ARBA" id="ARBA00022679"/>
    </source>
</evidence>
<dbReference type="SUPFAM" id="SSF53756">
    <property type="entry name" value="UDP-Glycosyltransferase/glycogen phosphorylase"/>
    <property type="match status" value="1"/>
</dbReference>
<dbReference type="GO" id="GO:0008417">
    <property type="term" value="F:fucosyltransferase activity"/>
    <property type="evidence" value="ECO:0007669"/>
    <property type="project" value="InterPro"/>
</dbReference>
<evidence type="ECO:0000256" key="7">
    <source>
        <dbReference type="ARBA" id="ARBA00022968"/>
    </source>
</evidence>
<keyword evidence="5 12" id="KW-0808">Transferase</keyword>
<comment type="similarity">
    <text evidence="3 12">Belongs to the glycosyltransferase 10 family.</text>
</comment>
<comment type="subcellular location">
    <subcellularLocation>
        <location evidence="1 12">Golgi apparatus</location>
        <location evidence="1 12">Golgi stack membrane</location>
        <topology evidence="1 12">Single-pass type II membrane protein</topology>
    </subcellularLocation>
</comment>
<evidence type="ECO:0000256" key="11">
    <source>
        <dbReference type="ARBA" id="ARBA00023180"/>
    </source>
</evidence>
<dbReference type="EC" id="2.4.1.-" evidence="12"/>
<keyword evidence="15" id="KW-1185">Reference proteome</keyword>
<dbReference type="OMA" id="CPVYQCE"/>
<keyword evidence="4 12" id="KW-0328">Glycosyltransferase</keyword>